<evidence type="ECO:0000256" key="2">
    <source>
        <dbReference type="ARBA" id="ARBA00010782"/>
    </source>
</evidence>
<accession>A0AAN7T338</accession>
<evidence type="ECO:0000256" key="4">
    <source>
        <dbReference type="RuleBase" id="RU367086"/>
    </source>
</evidence>
<dbReference type="InterPro" id="IPR007109">
    <property type="entry name" value="Brix"/>
</dbReference>
<feature type="compositionally biased region" description="Acidic residues" evidence="5">
    <location>
        <begin position="308"/>
        <end position="329"/>
    </location>
</feature>
<feature type="region of interest" description="Disordered" evidence="5">
    <location>
        <begin position="284"/>
        <end position="361"/>
    </location>
</feature>
<comment type="subcellular location">
    <subcellularLocation>
        <location evidence="1 4">Nucleus</location>
        <location evidence="1 4">Nucleolus</location>
    </subcellularLocation>
</comment>
<organism evidence="7 8">
    <name type="scientific">Lithohypha guttulata</name>
    <dbReference type="NCBI Taxonomy" id="1690604"/>
    <lineage>
        <taxon>Eukaryota</taxon>
        <taxon>Fungi</taxon>
        <taxon>Dikarya</taxon>
        <taxon>Ascomycota</taxon>
        <taxon>Pezizomycotina</taxon>
        <taxon>Eurotiomycetes</taxon>
        <taxon>Chaetothyriomycetidae</taxon>
        <taxon>Chaetothyriales</taxon>
        <taxon>Trichomeriaceae</taxon>
        <taxon>Lithohypha</taxon>
    </lineage>
</organism>
<protein>
    <recommendedName>
        <fullName evidence="4">Ribosome production factor 2 homolog</fullName>
    </recommendedName>
    <alternativeName>
        <fullName evidence="4">Ribosome biogenesis protein RPF2 homolog</fullName>
    </alternativeName>
</protein>
<reference evidence="7 8" key="1">
    <citation type="submission" date="2023-08" db="EMBL/GenBank/DDBJ databases">
        <title>Black Yeasts Isolated from many extreme environments.</title>
        <authorList>
            <person name="Coleine C."/>
            <person name="Stajich J.E."/>
            <person name="Selbmann L."/>
        </authorList>
    </citation>
    <scope>NUCLEOTIDE SEQUENCE [LARGE SCALE GENOMIC DNA]</scope>
    <source>
        <strain evidence="7 8">CCFEE 5910</strain>
    </source>
</reference>
<sequence>MSLLREVKPRNARTAKIVKAHPIRNVLKTITTLTKPHSVQLTKKNENIHPFQDPASLEFLSQKNDCAVSVFATHSKKRSNNITILRLFDGRTLDMTELLLVTTAEELQAEDGKMQIGVEMKPMIVFAGSPWDDNSASEQASLFRQLKSTFLDVFQGEEIASIDVAGLQYVLFIAAGETSGSVTSEDPNQRPVVHLRWYRIRTLRSNTARVPRVELDQIGPSFDFRVGRFKTADPNIMKEAMKHGRRPNEARNKKNIETDIMGDKLGRVHLGRQDLNELQTRKMKGLKRARDEDDDVEVNGNGVHKEEEDIVSQSDEEDGGIDLDDELVDDGSSVGGTGDEIDIGDDSAEEADTMPKRQRIS</sequence>
<dbReference type="PANTHER" id="PTHR12728">
    <property type="entry name" value="BRIX DOMAIN CONTAINING PROTEIN"/>
    <property type="match status" value="1"/>
</dbReference>
<dbReference type="GO" id="GO:0000027">
    <property type="term" value="P:ribosomal large subunit assembly"/>
    <property type="evidence" value="ECO:0007669"/>
    <property type="project" value="InterPro"/>
</dbReference>
<keyword evidence="3 4" id="KW-0539">Nucleus</keyword>
<evidence type="ECO:0000256" key="5">
    <source>
        <dbReference type="SAM" id="MobiDB-lite"/>
    </source>
</evidence>
<evidence type="ECO:0000313" key="8">
    <source>
        <dbReference type="Proteomes" id="UP001309876"/>
    </source>
</evidence>
<dbReference type="Proteomes" id="UP001309876">
    <property type="component" value="Unassembled WGS sequence"/>
</dbReference>
<proteinExistence type="inferred from homology"/>
<evidence type="ECO:0000256" key="3">
    <source>
        <dbReference type="ARBA" id="ARBA00023242"/>
    </source>
</evidence>
<dbReference type="GO" id="GO:0005730">
    <property type="term" value="C:nucleolus"/>
    <property type="evidence" value="ECO:0007669"/>
    <property type="project" value="UniProtKB-SubCell"/>
</dbReference>
<gene>
    <name evidence="7" type="primary">RPF2</name>
    <name evidence="7" type="ORF">LTR05_002073</name>
</gene>
<dbReference type="GO" id="GO:0019843">
    <property type="term" value="F:rRNA binding"/>
    <property type="evidence" value="ECO:0007669"/>
    <property type="project" value="UniProtKB-UniRule"/>
</dbReference>
<dbReference type="InterPro" id="IPR039770">
    <property type="entry name" value="Rpf2"/>
</dbReference>
<dbReference type="Pfam" id="PF04427">
    <property type="entry name" value="Brix"/>
    <property type="match status" value="1"/>
</dbReference>
<dbReference type="AlphaFoldDB" id="A0AAN7T338"/>
<dbReference type="PANTHER" id="PTHR12728:SF0">
    <property type="entry name" value="RIBOSOME PRODUCTION FACTOR 2 HOMOLOG"/>
    <property type="match status" value="1"/>
</dbReference>
<comment type="caution">
    <text evidence="7">The sequence shown here is derived from an EMBL/GenBank/DDBJ whole genome shotgun (WGS) entry which is preliminary data.</text>
</comment>
<feature type="domain" description="Brix" evidence="6">
    <location>
        <begin position="9"/>
        <end position="235"/>
    </location>
</feature>
<feature type="compositionally biased region" description="Acidic residues" evidence="5">
    <location>
        <begin position="339"/>
        <end position="352"/>
    </location>
</feature>
<name>A0AAN7T338_9EURO</name>
<comment type="similarity">
    <text evidence="2 4">Belongs to the RPF2 family.</text>
</comment>
<keyword evidence="8" id="KW-1185">Reference proteome</keyword>
<dbReference type="EMBL" id="JAVRRJ010000002">
    <property type="protein sequence ID" value="KAK5087858.1"/>
    <property type="molecule type" value="Genomic_DNA"/>
</dbReference>
<dbReference type="SMART" id="SM00879">
    <property type="entry name" value="Brix"/>
    <property type="match status" value="1"/>
</dbReference>
<evidence type="ECO:0000313" key="7">
    <source>
        <dbReference type="EMBL" id="KAK5087858.1"/>
    </source>
</evidence>
<dbReference type="GO" id="GO:0000463">
    <property type="term" value="P:maturation of LSU-rRNA from tricistronic rRNA transcript (SSU-rRNA, 5.8S rRNA, LSU-rRNA)"/>
    <property type="evidence" value="ECO:0007669"/>
    <property type="project" value="TreeGrafter"/>
</dbReference>
<evidence type="ECO:0000259" key="6">
    <source>
        <dbReference type="PROSITE" id="PS50833"/>
    </source>
</evidence>
<evidence type="ECO:0000256" key="1">
    <source>
        <dbReference type="ARBA" id="ARBA00004604"/>
    </source>
</evidence>
<dbReference type="PROSITE" id="PS50833">
    <property type="entry name" value="BRIX"/>
    <property type="match status" value="1"/>
</dbReference>